<dbReference type="RefSeq" id="WP_014123565.1">
    <property type="nucleotide sequence ID" value="NZ_BAABQP010000014.1"/>
</dbReference>
<sequence length="80" mass="8883">MAAFGKFDSSIDPSEVGKEFSVNEHVKFQVHNQPETGTITKQLKNSAVIAIDETSSNQELISEKNGVIIINYKQMEPTDQ</sequence>
<accession>A0A2H6CTN3</accession>
<gene>
    <name evidence="1" type="ORF">TEHN7118_1158</name>
</gene>
<dbReference type="Proteomes" id="UP000236214">
    <property type="component" value="Unassembled WGS sequence"/>
</dbReference>
<name>A0A2H6CTN3_TETHA</name>
<evidence type="ECO:0000313" key="2">
    <source>
        <dbReference type="Proteomes" id="UP000236214"/>
    </source>
</evidence>
<dbReference type="AlphaFoldDB" id="A0A2H6CTN3"/>
<organism evidence="1 2">
    <name type="scientific">Tetragenococcus halophilus subsp. halophilus</name>
    <dbReference type="NCBI Taxonomy" id="1513897"/>
    <lineage>
        <taxon>Bacteria</taxon>
        <taxon>Bacillati</taxon>
        <taxon>Bacillota</taxon>
        <taxon>Bacilli</taxon>
        <taxon>Lactobacillales</taxon>
        <taxon>Enterococcaceae</taxon>
        <taxon>Tetragenococcus</taxon>
    </lineage>
</organism>
<evidence type="ECO:0000313" key="1">
    <source>
        <dbReference type="EMBL" id="GBD68352.1"/>
    </source>
</evidence>
<protein>
    <submittedName>
        <fullName evidence="1">Uncharacterized protein</fullName>
    </submittedName>
</protein>
<keyword evidence="2" id="KW-1185">Reference proteome</keyword>
<reference evidence="1 2" key="1">
    <citation type="submission" date="2016-05" db="EMBL/GenBank/DDBJ databases">
        <title>Whole genome sequencing of Tetragenococcus halophilus subsp. halophilus NISL 7118.</title>
        <authorList>
            <person name="Shiwa Y."/>
            <person name="Nishimura I."/>
            <person name="Yoshikawa H."/>
            <person name="Koyama Y."/>
            <person name="Oguma T."/>
        </authorList>
    </citation>
    <scope>NUCLEOTIDE SEQUENCE [LARGE SCALE GENOMIC DNA]</scope>
    <source>
        <strain evidence="1 2">NISL 7118</strain>
    </source>
</reference>
<proteinExistence type="predicted"/>
<dbReference type="EMBL" id="BDEC01000043">
    <property type="protein sequence ID" value="GBD68352.1"/>
    <property type="molecule type" value="Genomic_DNA"/>
</dbReference>
<comment type="caution">
    <text evidence="1">The sequence shown here is derived from an EMBL/GenBank/DDBJ whole genome shotgun (WGS) entry which is preliminary data.</text>
</comment>